<dbReference type="EMBL" id="JACONZ010000003">
    <property type="protein sequence ID" value="MBC5581777.1"/>
    <property type="molecule type" value="Genomic_DNA"/>
</dbReference>
<dbReference type="RefSeq" id="WP_186888140.1">
    <property type="nucleotide sequence ID" value="NZ_JACONZ010000003.1"/>
</dbReference>
<accession>A0A923IFB7</accession>
<organism evidence="1 2">
    <name type="scientific">Anaerofilum hominis</name>
    <dbReference type="NCBI Taxonomy" id="2763016"/>
    <lineage>
        <taxon>Bacteria</taxon>
        <taxon>Bacillati</taxon>
        <taxon>Bacillota</taxon>
        <taxon>Clostridia</taxon>
        <taxon>Eubacteriales</taxon>
        <taxon>Oscillospiraceae</taxon>
        <taxon>Anaerofilum</taxon>
    </lineage>
</organism>
<sequence>MEQKLFTVPGPVLDERGRPVPGYSTRSVLRYDRSAIKASPFRIKEWDFYQVSDREKCLQFTLGHASYAGQVGIMFFDFIKGEWIANFDKLLAFPFGSLHMPQDAEADHTLTYDKGGIFMQYRVQGDTRVLCCKKGDFDAEITLTRENPESIVINIPFDQKPTQFYYNHKINCMRASGRVRAGGSEYVFDPAESFGLLDWGRGVWPFHNEWFWSNGTGLVEGEVFGFNLGCGFGNVSAATENTLFWRGAAHKLGKVSITHEADFMKRWRLADEAGRLELVMTPTWDRTTSTKVLFIDNCCHQVFGRFDGFAVLDDGTRVEVKELYAFAEHAVNNW</sequence>
<name>A0A923IFB7_9FIRM</name>
<proteinExistence type="predicted"/>
<dbReference type="AlphaFoldDB" id="A0A923IFB7"/>
<dbReference type="Pfam" id="PF10974">
    <property type="entry name" value="DUF2804"/>
    <property type="match status" value="1"/>
</dbReference>
<evidence type="ECO:0000313" key="2">
    <source>
        <dbReference type="Proteomes" id="UP000659630"/>
    </source>
</evidence>
<keyword evidence="2" id="KW-1185">Reference proteome</keyword>
<comment type="caution">
    <text evidence="1">The sequence shown here is derived from an EMBL/GenBank/DDBJ whole genome shotgun (WGS) entry which is preliminary data.</text>
</comment>
<protein>
    <submittedName>
        <fullName evidence="1">DUF2804 domain-containing protein</fullName>
    </submittedName>
</protein>
<dbReference type="InterPro" id="IPR021243">
    <property type="entry name" value="DUF2804"/>
</dbReference>
<dbReference type="Proteomes" id="UP000659630">
    <property type="component" value="Unassembled WGS sequence"/>
</dbReference>
<reference evidence="1" key="1">
    <citation type="submission" date="2020-08" db="EMBL/GenBank/DDBJ databases">
        <title>Genome public.</title>
        <authorList>
            <person name="Liu C."/>
            <person name="Sun Q."/>
        </authorList>
    </citation>
    <scope>NUCLEOTIDE SEQUENCE</scope>
    <source>
        <strain evidence="1">BX8</strain>
    </source>
</reference>
<dbReference type="PANTHER" id="PTHR35868">
    <property type="entry name" value="DUF2804 DOMAIN-CONTAINING PROTEIN-RELATED"/>
    <property type="match status" value="1"/>
</dbReference>
<dbReference type="PANTHER" id="PTHR35868:SF3">
    <property type="entry name" value="DUF2804 DOMAIN-CONTAINING PROTEIN"/>
    <property type="match status" value="1"/>
</dbReference>
<gene>
    <name evidence="1" type="ORF">H8S23_09675</name>
</gene>
<evidence type="ECO:0000313" key="1">
    <source>
        <dbReference type="EMBL" id="MBC5581777.1"/>
    </source>
</evidence>